<dbReference type="EMBL" id="JBHSAP010000007">
    <property type="protein sequence ID" value="MFC4076065.1"/>
    <property type="molecule type" value="Genomic_DNA"/>
</dbReference>
<dbReference type="InterPro" id="IPR055259">
    <property type="entry name" value="YkvP/CgeB_Glyco_trans-like"/>
</dbReference>
<reference evidence="3" key="1">
    <citation type="journal article" date="2019" name="Int. J. Syst. Evol. Microbiol.">
        <title>The Global Catalogue of Microorganisms (GCM) 10K type strain sequencing project: providing services to taxonomists for standard genome sequencing and annotation.</title>
        <authorList>
            <consortium name="The Broad Institute Genomics Platform"/>
            <consortium name="The Broad Institute Genome Sequencing Center for Infectious Disease"/>
            <person name="Wu L."/>
            <person name="Ma J."/>
        </authorList>
    </citation>
    <scope>NUCLEOTIDE SEQUENCE [LARGE SCALE GENOMIC DNA]</scope>
    <source>
        <strain evidence="3">IBRC-M 10813</strain>
    </source>
</reference>
<name>A0ABV8JCM9_9BACL</name>
<organism evidence="2 3">
    <name type="scientific">Salinithrix halophila</name>
    <dbReference type="NCBI Taxonomy" id="1485204"/>
    <lineage>
        <taxon>Bacteria</taxon>
        <taxon>Bacillati</taxon>
        <taxon>Bacillota</taxon>
        <taxon>Bacilli</taxon>
        <taxon>Bacillales</taxon>
        <taxon>Thermoactinomycetaceae</taxon>
        <taxon>Salinithrix</taxon>
    </lineage>
</organism>
<feature type="domain" description="Spore protein YkvP/CgeB glycosyl transferase-like" evidence="1">
    <location>
        <begin position="167"/>
        <end position="327"/>
    </location>
</feature>
<keyword evidence="3" id="KW-1185">Reference proteome</keyword>
<evidence type="ECO:0000313" key="2">
    <source>
        <dbReference type="EMBL" id="MFC4076065.1"/>
    </source>
</evidence>
<comment type="caution">
    <text evidence="2">The sequence shown here is derived from an EMBL/GenBank/DDBJ whole genome shotgun (WGS) entry which is preliminary data.</text>
</comment>
<accession>A0ABV8JCM9</accession>
<dbReference type="Gene3D" id="3.40.50.2000">
    <property type="entry name" value="Glycogen Phosphorylase B"/>
    <property type="match status" value="1"/>
</dbReference>
<keyword evidence="2" id="KW-0808">Transferase</keyword>
<sequence>MGSWKREQKMWDIRVAYVKSAYTGVYSVINEGIIRALKELVNEVYDVSPSENVARKVADKEPDVVLVLLGDQVPAGQIAELSEQGIKTAVWLTDDPYYTDTTVTYVREYDYIFTMELSCISLYQLMGCDEVHYLPLGVNTQVFYPQKVHSSYQRDICFIGTGWRNRVDFIEEISDYLASRDFIIIGPLWNALPSYAMLSHNIHLLGTPFSETNRYFNGSKIVINLHRSYDDMTYFIGNSRRIYAHSVNPRTFEICACGAFQLTDLRPDLQTFYTPEEELATFRNPKELVDKLDHYLNREDERKQIASKGFHRTMEEHTYQKRLIQLLHVIMGSPDRKEGQMR</sequence>
<evidence type="ECO:0000259" key="1">
    <source>
        <dbReference type="Pfam" id="PF13524"/>
    </source>
</evidence>
<gene>
    <name evidence="2" type="ORF">ACFOUO_04505</name>
</gene>
<evidence type="ECO:0000313" key="3">
    <source>
        <dbReference type="Proteomes" id="UP001595843"/>
    </source>
</evidence>
<dbReference type="Proteomes" id="UP001595843">
    <property type="component" value="Unassembled WGS sequence"/>
</dbReference>
<dbReference type="GO" id="GO:0016757">
    <property type="term" value="F:glycosyltransferase activity"/>
    <property type="evidence" value="ECO:0007669"/>
    <property type="project" value="UniProtKB-KW"/>
</dbReference>
<proteinExistence type="predicted"/>
<dbReference type="RefSeq" id="WP_380702573.1">
    <property type="nucleotide sequence ID" value="NZ_JBHSAP010000007.1"/>
</dbReference>
<protein>
    <submittedName>
        <fullName evidence="2">Glycosyltransferase</fullName>
        <ecNumber evidence="2">2.4.-.-</ecNumber>
    </submittedName>
</protein>
<keyword evidence="2" id="KW-0328">Glycosyltransferase</keyword>
<dbReference type="EC" id="2.4.-.-" evidence="2"/>
<dbReference type="Pfam" id="PF13524">
    <property type="entry name" value="Glyco_trans_1_2"/>
    <property type="match status" value="1"/>
</dbReference>